<dbReference type="PROSITE" id="PS50848">
    <property type="entry name" value="START"/>
    <property type="match status" value="1"/>
</dbReference>
<dbReference type="Proteomes" id="UP000622475">
    <property type="component" value="Unassembled WGS sequence"/>
</dbReference>
<dbReference type="InterPro" id="IPR002913">
    <property type="entry name" value="START_lipid-bd_dom"/>
</dbReference>
<feature type="domain" description="START" evidence="2">
    <location>
        <begin position="17"/>
        <end position="202"/>
    </location>
</feature>
<dbReference type="AlphaFoldDB" id="A0A929PVB8"/>
<dbReference type="RefSeq" id="WP_194110035.1">
    <property type="nucleotide sequence ID" value="NZ_JADFFL010000001.1"/>
</dbReference>
<evidence type="ECO:0000256" key="1">
    <source>
        <dbReference type="SAM" id="SignalP"/>
    </source>
</evidence>
<evidence type="ECO:0000313" key="3">
    <source>
        <dbReference type="EMBL" id="MBE9660846.1"/>
    </source>
</evidence>
<gene>
    <name evidence="3" type="ORF">IRJ16_03040</name>
</gene>
<feature type="signal peptide" evidence="1">
    <location>
        <begin position="1"/>
        <end position="19"/>
    </location>
</feature>
<protein>
    <submittedName>
        <fullName evidence="3">Lipid-binding protein</fullName>
    </submittedName>
</protein>
<accession>A0A929PVB8</accession>
<dbReference type="PIRSF" id="PIRSF039033">
    <property type="entry name" value="START_dom"/>
    <property type="match status" value="1"/>
</dbReference>
<comment type="caution">
    <text evidence="3">The sequence shown here is derived from an EMBL/GenBank/DDBJ whole genome shotgun (WGS) entry which is preliminary data.</text>
</comment>
<dbReference type="InterPro" id="IPR023393">
    <property type="entry name" value="START-like_dom_sf"/>
</dbReference>
<evidence type="ECO:0000259" key="2">
    <source>
        <dbReference type="PROSITE" id="PS50848"/>
    </source>
</evidence>
<dbReference type="PANTHER" id="PTHR19308">
    <property type="entry name" value="PHOSPHATIDYLCHOLINE TRANSFER PROTEIN"/>
    <property type="match status" value="1"/>
</dbReference>
<dbReference type="GO" id="GO:0008289">
    <property type="term" value="F:lipid binding"/>
    <property type="evidence" value="ECO:0007669"/>
    <property type="project" value="InterPro"/>
</dbReference>
<evidence type="ECO:0000313" key="4">
    <source>
        <dbReference type="Proteomes" id="UP000622475"/>
    </source>
</evidence>
<reference evidence="3" key="1">
    <citation type="submission" date="2020-10" db="EMBL/GenBank/DDBJ databases">
        <title>Mucilaginibacter mali sp. nov., isolated from rhizosphere soil of apple orchard.</title>
        <authorList>
            <person name="Lee J.-S."/>
            <person name="Kim H.S."/>
            <person name="Kim J.-S."/>
        </authorList>
    </citation>
    <scope>NUCLEOTIDE SEQUENCE</scope>
    <source>
        <strain evidence="3">KCTC 22746</strain>
    </source>
</reference>
<dbReference type="InterPro" id="IPR028347">
    <property type="entry name" value="START_dom_prot"/>
</dbReference>
<dbReference type="InterPro" id="IPR051213">
    <property type="entry name" value="START_lipid_transfer"/>
</dbReference>
<feature type="chain" id="PRO_5037572554" evidence="1">
    <location>
        <begin position="20"/>
        <end position="212"/>
    </location>
</feature>
<keyword evidence="4" id="KW-1185">Reference proteome</keyword>
<dbReference type="EMBL" id="JADFFL010000001">
    <property type="protein sequence ID" value="MBE9660846.1"/>
    <property type="molecule type" value="Genomic_DNA"/>
</dbReference>
<proteinExistence type="predicted"/>
<dbReference type="Pfam" id="PF01852">
    <property type="entry name" value="START"/>
    <property type="match status" value="1"/>
</dbReference>
<keyword evidence="1" id="KW-0732">Signal</keyword>
<dbReference type="PANTHER" id="PTHR19308:SF14">
    <property type="entry name" value="START DOMAIN-CONTAINING PROTEIN"/>
    <property type="match status" value="1"/>
</dbReference>
<dbReference type="Gene3D" id="3.30.530.20">
    <property type="match status" value="1"/>
</dbReference>
<sequence>MYKFFPFLLLIIITTNTSAQNWKLTTDADGMKIYMAEVAGSKIKAIKVELELNATQSQLVAVLMDANTCVEWVYGFKSSKLIRQVSPSESYYYAEVNLPWPAENRDYVAHLTATQNPDTKVVTIDAPAVLGFVPIKKGIVRVERSVGKWVISPLSADKIHVVYTLQLDPGGNIPAWLVNTFATQAPTNSFKKLKEQLKKPAYRDASLPFIKD</sequence>
<dbReference type="SUPFAM" id="SSF55961">
    <property type="entry name" value="Bet v1-like"/>
    <property type="match status" value="1"/>
</dbReference>
<organism evidence="3 4">
    <name type="scientific">Mucilaginibacter myungsuensis</name>
    <dbReference type="NCBI Taxonomy" id="649104"/>
    <lineage>
        <taxon>Bacteria</taxon>
        <taxon>Pseudomonadati</taxon>
        <taxon>Bacteroidota</taxon>
        <taxon>Sphingobacteriia</taxon>
        <taxon>Sphingobacteriales</taxon>
        <taxon>Sphingobacteriaceae</taxon>
        <taxon>Mucilaginibacter</taxon>
    </lineage>
</organism>
<name>A0A929PVB8_9SPHI</name>
<dbReference type="GO" id="GO:0005737">
    <property type="term" value="C:cytoplasm"/>
    <property type="evidence" value="ECO:0007669"/>
    <property type="project" value="UniProtKB-ARBA"/>
</dbReference>